<dbReference type="AlphaFoldDB" id="A0AAF3J3L4"/>
<evidence type="ECO:0000256" key="8">
    <source>
        <dbReference type="ARBA" id="ARBA00032004"/>
    </source>
</evidence>
<keyword evidence="7 9" id="KW-0539">Nucleus</keyword>
<keyword evidence="10" id="KW-1185">Reference proteome</keyword>
<evidence type="ECO:0000256" key="5">
    <source>
        <dbReference type="ARBA" id="ARBA00023159"/>
    </source>
</evidence>
<sequence>MQNQESKSVNNLREYITSIMTNGGPAPAEMDRYQTLERTLEQFQENARQMGIVASDFLPRNQENFNHKIHTLITGLQELDRARNNFDDIRIPLELLEFLDQGKNPQLYNKECLERVLNKNRQVNGKIELYKRFRSLLLKELGEEMPEEVAQYRYHRGENEKQS</sequence>
<keyword evidence="4 9" id="KW-0805">Transcription regulation</keyword>
<evidence type="ECO:0000313" key="10">
    <source>
        <dbReference type="Proteomes" id="UP000887575"/>
    </source>
</evidence>
<name>A0AAF3J3L4_9BILA</name>
<comment type="subunit">
    <text evidence="9">Component of the Mediator complex.</text>
</comment>
<evidence type="ECO:0000256" key="7">
    <source>
        <dbReference type="ARBA" id="ARBA00023242"/>
    </source>
</evidence>
<dbReference type="GO" id="GO:0006357">
    <property type="term" value="P:regulation of transcription by RNA polymerase II"/>
    <property type="evidence" value="ECO:0007669"/>
    <property type="project" value="InterPro"/>
</dbReference>
<reference evidence="11" key="1">
    <citation type="submission" date="2024-02" db="UniProtKB">
        <authorList>
            <consortium name="WormBaseParasite"/>
        </authorList>
    </citation>
    <scope>IDENTIFICATION</scope>
</reference>
<proteinExistence type="inferred from homology"/>
<evidence type="ECO:0000313" key="11">
    <source>
        <dbReference type="WBParaSite" id="MBELARI_LOCUS14086"/>
    </source>
</evidence>
<evidence type="ECO:0000256" key="6">
    <source>
        <dbReference type="ARBA" id="ARBA00023163"/>
    </source>
</evidence>
<keyword evidence="5 9" id="KW-0010">Activator</keyword>
<dbReference type="WBParaSite" id="MBELARI_LOCUS14086">
    <property type="protein sequence ID" value="MBELARI_LOCUS14086"/>
    <property type="gene ID" value="MBELARI_LOCUS14086"/>
</dbReference>
<evidence type="ECO:0000256" key="2">
    <source>
        <dbReference type="ARBA" id="ARBA00005389"/>
    </source>
</evidence>
<accession>A0AAF3J3L4</accession>
<comment type="similarity">
    <text evidence="2 9">Belongs to the Mediator complex subunit 10 family.</text>
</comment>
<dbReference type="InterPro" id="IPR019145">
    <property type="entry name" value="Mediator_Med10"/>
</dbReference>
<dbReference type="PANTHER" id="PTHR13345:SF13">
    <property type="entry name" value="MEDIATOR OF RNA POLYMERASE II TRANSCRIPTION SUBUNIT 10"/>
    <property type="match status" value="1"/>
</dbReference>
<dbReference type="GO" id="GO:0003712">
    <property type="term" value="F:transcription coregulator activity"/>
    <property type="evidence" value="ECO:0007669"/>
    <property type="project" value="InterPro"/>
</dbReference>
<dbReference type="Pfam" id="PF09748">
    <property type="entry name" value="Med10"/>
    <property type="match status" value="1"/>
</dbReference>
<gene>
    <name evidence="9" type="primary">MED10</name>
</gene>
<evidence type="ECO:0000256" key="3">
    <source>
        <dbReference type="ARBA" id="ARBA00019617"/>
    </source>
</evidence>
<evidence type="ECO:0000256" key="9">
    <source>
        <dbReference type="RuleBase" id="RU364146"/>
    </source>
</evidence>
<dbReference type="GO" id="GO:0016592">
    <property type="term" value="C:mediator complex"/>
    <property type="evidence" value="ECO:0007669"/>
    <property type="project" value="InterPro"/>
</dbReference>
<dbReference type="Proteomes" id="UP000887575">
    <property type="component" value="Unassembled WGS sequence"/>
</dbReference>
<comment type="function">
    <text evidence="9">Component of the Mediator complex, a coactivator involved in the regulated transcription of nearly all RNA polymerase II-dependent genes. Mediator functions as a bridge to convey information from gene-specific regulatory proteins to the basal RNA polymerase II transcription machinery. Mediator is recruited to promoters by direct interactions with regulatory proteins and serves as a scaffold for the assembly of a functional preinitiation complex with RNA polymerase II and the general transcription factors.</text>
</comment>
<keyword evidence="6 9" id="KW-0804">Transcription</keyword>
<protein>
    <recommendedName>
        <fullName evidence="3 9">Mediator of RNA polymerase II transcription subunit 10</fullName>
    </recommendedName>
    <alternativeName>
        <fullName evidence="8 9">Mediator complex subunit 10</fullName>
    </alternativeName>
</protein>
<comment type="subcellular location">
    <subcellularLocation>
        <location evidence="1 9">Nucleus</location>
    </subcellularLocation>
</comment>
<dbReference type="PANTHER" id="PTHR13345">
    <property type="entry name" value="MEDIATOR OF RNA POLYMERASE II TRANSCRIPTION SUBUNIT 10"/>
    <property type="match status" value="1"/>
</dbReference>
<evidence type="ECO:0000256" key="1">
    <source>
        <dbReference type="ARBA" id="ARBA00004123"/>
    </source>
</evidence>
<evidence type="ECO:0000256" key="4">
    <source>
        <dbReference type="ARBA" id="ARBA00023015"/>
    </source>
</evidence>
<organism evidence="10 11">
    <name type="scientific">Mesorhabditis belari</name>
    <dbReference type="NCBI Taxonomy" id="2138241"/>
    <lineage>
        <taxon>Eukaryota</taxon>
        <taxon>Metazoa</taxon>
        <taxon>Ecdysozoa</taxon>
        <taxon>Nematoda</taxon>
        <taxon>Chromadorea</taxon>
        <taxon>Rhabditida</taxon>
        <taxon>Rhabditina</taxon>
        <taxon>Rhabditomorpha</taxon>
        <taxon>Rhabditoidea</taxon>
        <taxon>Rhabditidae</taxon>
        <taxon>Mesorhabditinae</taxon>
        <taxon>Mesorhabditis</taxon>
    </lineage>
</organism>